<dbReference type="AlphaFoldDB" id="D5V1K9"/>
<evidence type="ECO:0000313" key="1">
    <source>
        <dbReference type="EMBL" id="ADG93443.1"/>
    </source>
</evidence>
<dbReference type="Proteomes" id="UP000000939">
    <property type="component" value="Chromosome"/>
</dbReference>
<dbReference type="OrthoDB" id="5348070at2"/>
<dbReference type="HOGENOM" id="CLU_194274_0_0_7"/>
<sequence>MEINSNLNAMRLEELKLNDSAKNIANPKTYANPSNEEVTQEVTPDLIKSITEQIPIPIAYQANANSIKVQNEVFASTINIKA</sequence>
<name>D5V1K9_ARCNC</name>
<evidence type="ECO:0000313" key="2">
    <source>
        <dbReference type="Proteomes" id="UP000000939"/>
    </source>
</evidence>
<dbReference type="KEGG" id="ant:Arnit_1789"/>
<dbReference type="STRING" id="572480.Arnit_1789"/>
<dbReference type="EMBL" id="CP001999">
    <property type="protein sequence ID" value="ADG93443.1"/>
    <property type="molecule type" value="Genomic_DNA"/>
</dbReference>
<organism evidence="1 2">
    <name type="scientific">Arcobacter nitrofigilis (strain ATCC 33309 / DSM 7299 / CCUG 15893 / LMG 7604 / NCTC 12251 / CI)</name>
    <name type="common">Campylobacter nitrofigilis</name>
    <dbReference type="NCBI Taxonomy" id="572480"/>
    <lineage>
        <taxon>Bacteria</taxon>
        <taxon>Pseudomonadati</taxon>
        <taxon>Campylobacterota</taxon>
        <taxon>Epsilonproteobacteria</taxon>
        <taxon>Campylobacterales</taxon>
        <taxon>Arcobacteraceae</taxon>
        <taxon>Arcobacter</taxon>
    </lineage>
</organism>
<protein>
    <submittedName>
        <fullName evidence="1">Uncharacterized protein</fullName>
    </submittedName>
</protein>
<accession>D5V1K9</accession>
<proteinExistence type="predicted"/>
<gene>
    <name evidence="1" type="ordered locus">Arnit_1789</name>
</gene>
<keyword evidence="2" id="KW-1185">Reference proteome</keyword>
<reference evidence="1 2" key="1">
    <citation type="journal article" date="2010" name="Stand. Genomic Sci.">
        <title>Complete genome sequence of Arcobacter nitrofigilis type strain (CI).</title>
        <authorList>
            <person name="Pati A."/>
            <person name="Gronow S."/>
            <person name="Lapidus A."/>
            <person name="Copeland A."/>
            <person name="Glavina Del Rio T."/>
            <person name="Nolan M."/>
            <person name="Lucas S."/>
            <person name="Tice H."/>
            <person name="Cheng J.F."/>
            <person name="Han C."/>
            <person name="Chertkov O."/>
            <person name="Bruce D."/>
            <person name="Tapia R."/>
            <person name="Goodwin L."/>
            <person name="Pitluck S."/>
            <person name="Liolios K."/>
            <person name="Ivanova N."/>
            <person name="Mavromatis K."/>
            <person name="Chen A."/>
            <person name="Palaniappan K."/>
            <person name="Land M."/>
            <person name="Hauser L."/>
            <person name="Chang Y.J."/>
            <person name="Jeffries C.D."/>
            <person name="Detter J.C."/>
            <person name="Rohde M."/>
            <person name="Goker M."/>
            <person name="Bristow J."/>
            <person name="Eisen J.A."/>
            <person name="Markowitz V."/>
            <person name="Hugenholtz P."/>
            <person name="Klenk H.P."/>
            <person name="Kyrpides N.C."/>
        </authorList>
    </citation>
    <scope>NUCLEOTIDE SEQUENCE [LARGE SCALE GENOMIC DNA]</scope>
    <source>
        <strain evidence="2">ATCC 33309 / DSM 7299 / CCUG 15893 / LMG 7604 / NCTC 12251 / CI</strain>
    </source>
</reference>
<dbReference type="RefSeq" id="WP_013135588.1">
    <property type="nucleotide sequence ID" value="NC_014166.1"/>
</dbReference>